<dbReference type="EMBL" id="CAADJD010000034">
    <property type="protein sequence ID" value="VFS90975.1"/>
    <property type="molecule type" value="Genomic_DNA"/>
</dbReference>
<sequence>MPTAVAQAYIDYSVEQKRKATEEAQRWNQQQMDRVQQQMVDQKAGNRCFPEKRKHADLPPWSTVTKPKSWGLSPIVWLTPPQRRIAAQSQYDEVQKALAKHSPENIISLPEFSGHAQIQDLRIAPDPNATKPCRTA</sequence>
<evidence type="ECO:0000313" key="3">
    <source>
        <dbReference type="Proteomes" id="UP000401081"/>
    </source>
</evidence>
<feature type="region of interest" description="Disordered" evidence="1">
    <location>
        <begin position="30"/>
        <end position="64"/>
    </location>
</feature>
<evidence type="ECO:0000256" key="1">
    <source>
        <dbReference type="SAM" id="MobiDB-lite"/>
    </source>
</evidence>
<dbReference type="AlphaFoldDB" id="A0A485D320"/>
<protein>
    <submittedName>
        <fullName evidence="2">Uncharacterized protein</fullName>
    </submittedName>
</protein>
<dbReference type="Proteomes" id="UP000401081">
    <property type="component" value="Unassembled WGS sequence"/>
</dbReference>
<reference evidence="2 3" key="1">
    <citation type="submission" date="2019-03" db="EMBL/GenBank/DDBJ databases">
        <authorList>
            <consortium name="Pathogen Informatics"/>
        </authorList>
    </citation>
    <scope>NUCLEOTIDE SEQUENCE [LARGE SCALE GENOMIC DNA]</scope>
    <source>
        <strain evidence="2 3">NCTC12993</strain>
    </source>
</reference>
<name>A0A485D320_KLUCR</name>
<keyword evidence="3" id="KW-1185">Reference proteome</keyword>
<gene>
    <name evidence="2" type="ORF">NCTC12993_07554</name>
</gene>
<proteinExistence type="predicted"/>
<organism evidence="2 3">
    <name type="scientific">Kluyvera cryocrescens</name>
    <name type="common">Kluyvera citrophila</name>
    <dbReference type="NCBI Taxonomy" id="580"/>
    <lineage>
        <taxon>Bacteria</taxon>
        <taxon>Pseudomonadati</taxon>
        <taxon>Pseudomonadota</taxon>
        <taxon>Gammaproteobacteria</taxon>
        <taxon>Enterobacterales</taxon>
        <taxon>Enterobacteriaceae</taxon>
        <taxon>Kluyvera</taxon>
    </lineage>
</organism>
<accession>A0A485D320</accession>
<feature type="compositionally biased region" description="Low complexity" evidence="1">
    <location>
        <begin position="30"/>
        <end position="42"/>
    </location>
</feature>
<evidence type="ECO:0000313" key="2">
    <source>
        <dbReference type="EMBL" id="VFS90975.1"/>
    </source>
</evidence>